<comment type="subcellular location">
    <subcellularLocation>
        <location evidence="1">Membrane</location>
        <topology evidence="1">Single-pass membrane protein</topology>
    </subcellularLocation>
</comment>
<dbReference type="InterPro" id="IPR036013">
    <property type="entry name" value="Band_7/SPFH_dom_sf"/>
</dbReference>
<dbReference type="PANTHER" id="PTHR43327">
    <property type="entry name" value="STOMATIN-LIKE PROTEIN 2, MITOCHONDRIAL"/>
    <property type="match status" value="1"/>
</dbReference>
<dbReference type="PANTHER" id="PTHR43327:SF10">
    <property type="entry name" value="STOMATIN-LIKE PROTEIN 2, MITOCHONDRIAL"/>
    <property type="match status" value="1"/>
</dbReference>
<evidence type="ECO:0000256" key="4">
    <source>
        <dbReference type="SAM" id="Phobius"/>
    </source>
</evidence>
<feature type="transmembrane region" description="Helical" evidence="4">
    <location>
        <begin position="155"/>
        <end position="174"/>
    </location>
</feature>
<comment type="similarity">
    <text evidence="2">Belongs to the band 7/mec-2 family. HflK subfamily.</text>
</comment>
<feature type="transmembrane region" description="Helical" evidence="4">
    <location>
        <begin position="298"/>
        <end position="317"/>
    </location>
</feature>
<feature type="transmembrane region" description="Helical" evidence="4">
    <location>
        <begin position="125"/>
        <end position="143"/>
    </location>
</feature>
<evidence type="ECO:0000313" key="6">
    <source>
        <dbReference type="EMBL" id="ROU17132.1"/>
    </source>
</evidence>
<keyword evidence="4" id="KW-1133">Transmembrane helix</keyword>
<dbReference type="GO" id="GO:0016020">
    <property type="term" value="C:membrane"/>
    <property type="evidence" value="ECO:0007669"/>
    <property type="project" value="UniProtKB-SubCell"/>
</dbReference>
<keyword evidence="6" id="KW-0378">Hydrolase</keyword>
<feature type="transmembrane region" description="Helical" evidence="4">
    <location>
        <begin position="61"/>
        <end position="82"/>
    </location>
</feature>
<dbReference type="CDD" id="cd03404">
    <property type="entry name" value="SPFH_HflK"/>
    <property type="match status" value="1"/>
</dbReference>
<sequence>MCCSRSGESIGSIRVSLPPLLPKGAQRSRLLLRLTIIKISLAGLLMLVGLIYAFLSMIAGTGIWLPAFRLLLAVALVALAFVDNAIRFENPPPPTPEGEPATVANKWLPIPPALQTWWTYFQQNLAMPAVLSLLAMAFAIAGLADRSPASEADTAISRVIPGVLLALSFGLLVIERTISFKALRHWRYQQEYVGLARMMLSLLVLLAAALLLVTYSPTLTLWLIKLGCLMILLVALEYFLRTMMVMASPLSADLAPRFLTRSLFAAQYRWPLRPLTLVLNTLEQRFGIDLRQVQAFRLMGKTLLPVVLGLAIVGWLLSGLTQVPLHQRGIYERFGRPMAVLAPGLHAGLPWPFGRVRAVEFGAVHELRLSDEPEQQASRAEPDTAEGPAPQNSWRLWDSSHLTDQSQVIASQAADNQSFQIVNMDIRLIWRVGLSNQDALNSQYQAEDLPVLVRSIARQVLVAEFASKQLDELLNEQRASLATALNQQIQQRLTALHTGVELLSTRIEAIHPPAGAADAYHGVQAAQIAASARVARERGYAATVTINARQNAQTRENGAEAFAAENLSRARAAAVQFAADSQSWQQAGQAFILERRYHILSQTLAHTPLLILDSHLQGTNEPVLDMRQYPALTDSTAPQKASKP</sequence>
<dbReference type="SMART" id="SM00244">
    <property type="entry name" value="PHB"/>
    <property type="match status" value="1"/>
</dbReference>
<dbReference type="Proteomes" id="UP000268051">
    <property type="component" value="Unassembled WGS sequence"/>
</dbReference>
<evidence type="ECO:0000259" key="5">
    <source>
        <dbReference type="SMART" id="SM00244"/>
    </source>
</evidence>
<accession>A0A3N2SBS7</accession>
<feature type="transmembrane region" description="Helical" evidence="4">
    <location>
        <begin position="30"/>
        <end position="55"/>
    </location>
</feature>
<comment type="caution">
    <text evidence="6">The sequence shown here is derived from an EMBL/GenBank/DDBJ whole genome shotgun (WGS) entry which is preliminary data.</text>
</comment>
<evidence type="ECO:0000256" key="1">
    <source>
        <dbReference type="ARBA" id="ARBA00004167"/>
    </source>
</evidence>
<feature type="region of interest" description="Disordered" evidence="3">
    <location>
        <begin position="371"/>
        <end position="395"/>
    </location>
</feature>
<dbReference type="InterPro" id="IPR050710">
    <property type="entry name" value="Band7/mec-2_domain"/>
</dbReference>
<organism evidence="6 7">
    <name type="scientific">Kluyvera ascorbata</name>
    <dbReference type="NCBI Taxonomy" id="51288"/>
    <lineage>
        <taxon>Bacteria</taxon>
        <taxon>Pseudomonadati</taxon>
        <taxon>Pseudomonadota</taxon>
        <taxon>Gammaproteobacteria</taxon>
        <taxon>Enterobacterales</taxon>
        <taxon>Enterobacteriaceae</taxon>
        <taxon>Kluyvera</taxon>
    </lineage>
</organism>
<dbReference type="OrthoDB" id="8242650at2"/>
<dbReference type="InterPro" id="IPR001107">
    <property type="entry name" value="Band_7"/>
</dbReference>
<dbReference type="SUPFAM" id="SSF117892">
    <property type="entry name" value="Band 7/SPFH domain"/>
    <property type="match status" value="1"/>
</dbReference>
<keyword evidence="4" id="KW-0472">Membrane</keyword>
<evidence type="ECO:0000313" key="7">
    <source>
        <dbReference type="Proteomes" id="UP000268051"/>
    </source>
</evidence>
<gene>
    <name evidence="6" type="ORF">EB837_04245</name>
</gene>
<feature type="domain" description="Band 7" evidence="5">
    <location>
        <begin position="318"/>
        <end position="524"/>
    </location>
</feature>
<proteinExistence type="inferred from homology"/>
<keyword evidence="6" id="KW-0645">Protease</keyword>
<dbReference type="InterPro" id="IPR010201">
    <property type="entry name" value="HflK"/>
</dbReference>
<dbReference type="AlphaFoldDB" id="A0A3N2SBS7"/>
<evidence type="ECO:0000256" key="2">
    <source>
        <dbReference type="ARBA" id="ARBA00006971"/>
    </source>
</evidence>
<dbReference type="GO" id="GO:0006508">
    <property type="term" value="P:proteolysis"/>
    <property type="evidence" value="ECO:0007669"/>
    <property type="project" value="UniProtKB-KW"/>
</dbReference>
<evidence type="ECO:0000256" key="3">
    <source>
        <dbReference type="SAM" id="MobiDB-lite"/>
    </source>
</evidence>
<name>A0A3N2SBS7_9ENTR</name>
<protein>
    <submittedName>
        <fullName evidence="6">Protease modulator HflK</fullName>
    </submittedName>
</protein>
<reference evidence="6 7" key="1">
    <citation type="submission" date="2018-10" db="EMBL/GenBank/DDBJ databases">
        <title>Horizontal transference of carbapenem resistance between Klebsiella pneumoniae and Kluyvera ascorbata during abdominal infection: a case report.</title>
        <authorList>
            <person name="Raro O.H.F."/>
            <person name="Lima-Morales D."/>
            <person name="Barth A.L."/>
            <person name="Paim T.G.S."/>
            <person name="Mott M.P."/>
            <person name="Riche C.V.W."/>
            <person name="Teixeira U.F."/>
            <person name="Waechter F."/>
            <person name="Dias C.A.G."/>
        </authorList>
    </citation>
    <scope>NUCLEOTIDE SEQUENCE [LARGE SCALE GENOMIC DNA]</scope>
    <source>
        <strain evidence="6 7">OT2</strain>
    </source>
</reference>
<dbReference type="EMBL" id="RHFN01000003">
    <property type="protein sequence ID" value="ROU17132.1"/>
    <property type="molecule type" value="Genomic_DNA"/>
</dbReference>
<keyword evidence="4" id="KW-0812">Transmembrane</keyword>
<dbReference type="Pfam" id="PF01145">
    <property type="entry name" value="Band_7"/>
    <property type="match status" value="1"/>
</dbReference>
<feature type="transmembrane region" description="Helical" evidence="4">
    <location>
        <begin position="195"/>
        <end position="215"/>
    </location>
</feature>
<feature type="transmembrane region" description="Helical" evidence="4">
    <location>
        <begin position="221"/>
        <end position="240"/>
    </location>
</feature>
<dbReference type="GO" id="GO:0008233">
    <property type="term" value="F:peptidase activity"/>
    <property type="evidence" value="ECO:0007669"/>
    <property type="project" value="UniProtKB-KW"/>
</dbReference>
<dbReference type="Gene3D" id="3.30.479.30">
    <property type="entry name" value="Band 7 domain"/>
    <property type="match status" value="1"/>
</dbReference>